<dbReference type="EMBL" id="AOIO01000029">
    <property type="protein sequence ID" value="ELZ00763.1"/>
    <property type="molecule type" value="Genomic_DNA"/>
</dbReference>
<dbReference type="STRING" id="29540.C481_11030"/>
<dbReference type="OrthoDB" id="346068at2157"/>
<dbReference type="AlphaFoldDB" id="M0AS36"/>
<accession>M0AS36</accession>
<dbReference type="Proteomes" id="UP000011554">
    <property type="component" value="Unassembled WGS sequence"/>
</dbReference>
<gene>
    <name evidence="1" type="ORF">C481_11030</name>
</gene>
<protein>
    <submittedName>
        <fullName evidence="1">Uncharacterized protein</fullName>
    </submittedName>
</protein>
<dbReference type="RefSeq" id="WP_006109239.1">
    <property type="nucleotide sequence ID" value="NZ_AOIO01000029.1"/>
</dbReference>
<dbReference type="PATRIC" id="fig|29540.5.peg.2237"/>
<sequence>MSTQDDSELSIAKPEDFFVTRSDDDELQPVTQKLPGVQEHVRVVPMTMGDINKYGGSGDRLNPNELASEEVAELFNEHWYDVREHDNLDVTAEMVEEDMIAFGVDGLLTAILRASGYDIQNGVNMENLEMLEKIDDPEKLGKLMELAESRN</sequence>
<proteinExistence type="predicted"/>
<comment type="caution">
    <text evidence="1">The sequence shown here is derived from an EMBL/GenBank/DDBJ whole genome shotgun (WGS) entry which is preliminary data.</text>
</comment>
<keyword evidence="2" id="KW-1185">Reference proteome</keyword>
<organism evidence="1 2">
    <name type="scientific">Natrialba asiatica (strain ATCC 700177 / DSM 12278 / JCM 9576 / FERM P-10747 / NBRC 102637 / 172P1)</name>
    <dbReference type="NCBI Taxonomy" id="29540"/>
    <lineage>
        <taxon>Archaea</taxon>
        <taxon>Methanobacteriati</taxon>
        <taxon>Methanobacteriota</taxon>
        <taxon>Stenosarchaea group</taxon>
        <taxon>Halobacteria</taxon>
        <taxon>Halobacteriales</taxon>
        <taxon>Natrialbaceae</taxon>
        <taxon>Natrialba</taxon>
    </lineage>
</organism>
<evidence type="ECO:0000313" key="2">
    <source>
        <dbReference type="Proteomes" id="UP000011554"/>
    </source>
</evidence>
<name>M0AS36_NATA1</name>
<reference evidence="1 2" key="1">
    <citation type="journal article" date="2014" name="PLoS Genet.">
        <title>Phylogenetically driven sequencing of extremely halophilic archaea reveals strategies for static and dynamic osmo-response.</title>
        <authorList>
            <person name="Becker E.A."/>
            <person name="Seitzer P.M."/>
            <person name="Tritt A."/>
            <person name="Larsen D."/>
            <person name="Krusor M."/>
            <person name="Yao A.I."/>
            <person name="Wu D."/>
            <person name="Madern D."/>
            <person name="Eisen J.A."/>
            <person name="Darling A.E."/>
            <person name="Facciotti M.T."/>
        </authorList>
    </citation>
    <scope>NUCLEOTIDE SEQUENCE [LARGE SCALE GENOMIC DNA]</scope>
    <source>
        <strain evidence="1 2">DSM 12278</strain>
    </source>
</reference>
<evidence type="ECO:0000313" key="1">
    <source>
        <dbReference type="EMBL" id="ELZ00763.1"/>
    </source>
</evidence>